<dbReference type="EMBL" id="AP019308">
    <property type="protein sequence ID" value="BBH21857.1"/>
    <property type="molecule type" value="Genomic_DNA"/>
</dbReference>
<accession>A0A3G9ISQ5</accession>
<keyword evidence="3" id="KW-1185">Reference proteome</keyword>
<gene>
    <name evidence="2" type="ORF">Back11_32020</name>
</gene>
<dbReference type="InterPro" id="IPR024535">
    <property type="entry name" value="RHGA/B-epi-like_pectate_lyase"/>
</dbReference>
<feature type="domain" description="Rhamnogalacturonase A/B/Epimerase-like pectate lyase" evidence="1">
    <location>
        <begin position="89"/>
        <end position="165"/>
    </location>
</feature>
<protein>
    <recommendedName>
        <fullName evidence="1">Rhamnogalacturonase A/B/Epimerase-like pectate lyase domain-containing protein</fullName>
    </recommendedName>
</protein>
<evidence type="ECO:0000313" key="3">
    <source>
        <dbReference type="Proteomes" id="UP000275368"/>
    </source>
</evidence>
<dbReference type="Pfam" id="PF12708">
    <property type="entry name" value="Pect-lyase_RHGA_epim"/>
    <property type="match status" value="1"/>
</dbReference>
<name>A0A3G9ISQ5_9BACL</name>
<reference evidence="2 3" key="1">
    <citation type="submission" date="2018-11" db="EMBL/GenBank/DDBJ databases">
        <title>Complete genome sequence of Paenibacillus baekrokdamisoli strain KCTC 33723.</title>
        <authorList>
            <person name="Kang S.W."/>
            <person name="Lee K.C."/>
            <person name="Kim K.K."/>
            <person name="Kim J.S."/>
            <person name="Kim D.S."/>
            <person name="Ko S.H."/>
            <person name="Yang S.H."/>
            <person name="Lee J.S."/>
        </authorList>
    </citation>
    <scope>NUCLEOTIDE SEQUENCE [LARGE SCALE GENOMIC DNA]</scope>
    <source>
        <strain evidence="2 3">KCTC 33723</strain>
    </source>
</reference>
<dbReference type="RefSeq" id="WP_197719132.1">
    <property type="nucleotide sequence ID" value="NZ_AP019308.1"/>
</dbReference>
<dbReference type="AlphaFoldDB" id="A0A3G9ISQ5"/>
<dbReference type="Proteomes" id="UP000275368">
    <property type="component" value="Chromosome"/>
</dbReference>
<dbReference type="InterPro" id="IPR011050">
    <property type="entry name" value="Pectin_lyase_fold/virulence"/>
</dbReference>
<dbReference type="Gene3D" id="2.160.20.10">
    <property type="entry name" value="Single-stranded right-handed beta-helix, Pectin lyase-like"/>
    <property type="match status" value="1"/>
</dbReference>
<dbReference type="KEGG" id="pbk:Back11_32020"/>
<proteinExistence type="predicted"/>
<evidence type="ECO:0000259" key="1">
    <source>
        <dbReference type="Pfam" id="PF12708"/>
    </source>
</evidence>
<organism evidence="2 3">
    <name type="scientific">Paenibacillus baekrokdamisoli</name>
    <dbReference type="NCBI Taxonomy" id="1712516"/>
    <lineage>
        <taxon>Bacteria</taxon>
        <taxon>Bacillati</taxon>
        <taxon>Bacillota</taxon>
        <taxon>Bacilli</taxon>
        <taxon>Bacillales</taxon>
        <taxon>Paenibacillaceae</taxon>
        <taxon>Paenibacillus</taxon>
    </lineage>
</organism>
<dbReference type="SUPFAM" id="SSF51126">
    <property type="entry name" value="Pectin lyase-like"/>
    <property type="match status" value="1"/>
</dbReference>
<sequence>MKTHGNGDVPIKDGLEKTRLFIALIVVLVLVSSSHNSSYKKSISFLPNNFNIQDNNTGRNSQKGEQAVGVNDSDMVNLQRQSGINVQLSPYNAKGDGVTDDTAAINRAIEAAGYLGALYFPKGVYKLTKAPDFRSRRVIGAGVDRTILVQHTASEAVVITGEVYSYLADMTLQHADRSALSQKVPQGVGVNLQRVGYGSVLERLEIKNVTSGLYCGESLTAGKGNYVFSTSLRDITISAFSHSMSYIRGSNTGNIWSNIHGMNWDNVEQKTKLTATWGMYFQTTSNEQLRQINIEHGIYTTAIEAVDAPNFIIDNIHIEGFVPKGNISSIVKTNYHSSLNIRGLSLTFSTFSKSLSNTVALFQLSDDSTITVNGIEIKDNTIVGTINLRRLIAGGTVTAGANLHIDNMRVTDGSFQNGDYVDPSYQVATPLVTTTLKTSLQ</sequence>
<evidence type="ECO:0000313" key="2">
    <source>
        <dbReference type="EMBL" id="BBH21857.1"/>
    </source>
</evidence>
<dbReference type="InterPro" id="IPR012334">
    <property type="entry name" value="Pectin_lyas_fold"/>
</dbReference>